<feature type="transmembrane region" description="Helical" evidence="5">
    <location>
        <begin position="444"/>
        <end position="460"/>
    </location>
</feature>
<gene>
    <name evidence="6" type="ORF">ACAT0790_LOCUS46908</name>
</gene>
<evidence type="ECO:0000256" key="5">
    <source>
        <dbReference type="SAM" id="Phobius"/>
    </source>
</evidence>
<sequence>MMGLLLVAYYFSAFLLEEDLFHVLRQGGLRIVWTRSKLLSTEFALFYYPVLVYVWGMWLPTAGEELWHACKRDYGCRAYLRRSGWSWASGDPRYSLVDLADIQWREFRGALPLLVAAAAGLAALVRAACWATAGRRSGGTVPGALVRLVVGLGFVVYVHGAGSAFPMVLVLLFYMVVRTTSGTRAAVPALWTLALLAIVAKEPKWPVRRHLTFGTLAGRSWAWLDGPAYQGEYDWAQSVNLILLRLLSFSLDCHSAALRKAAGGDQKLATAVEGNERDHAVPAGCRYIFLHGLSHAFYAPAVLAGPTIGFDDYIEQCATPRASNTHLGWYVAQVMVALAALEVGTHAYPCFALARSGQVGQLGPRLGAAAVFLTLNFMWLKFLLLWRIARAWALAEGIDIPENMKRALSNHYSVVGFWRCWHASFNRWLVRYIYIPAGGRDRKAFAAAVTFAFVAIWHDAEAKLMAWGALNAVFLALETLVTAAWQRRTSQFANQRPWLHRQVSALGGVTYIIVLMAVNTIGYSAGISGVSGLLETAASTRKEALSVLLGACIFLFASVQVMLEIRKLDGTWAAKTKSPAVSPTLAPTPSGGGKKKP</sequence>
<evidence type="ECO:0000256" key="1">
    <source>
        <dbReference type="ARBA" id="ARBA00004141"/>
    </source>
</evidence>
<dbReference type="InterPro" id="IPR004299">
    <property type="entry name" value="MBOAT_fam"/>
</dbReference>
<protein>
    <submittedName>
        <fullName evidence="6">Uncharacterized protein</fullName>
    </submittedName>
</protein>
<evidence type="ECO:0000256" key="3">
    <source>
        <dbReference type="ARBA" id="ARBA00022989"/>
    </source>
</evidence>
<keyword evidence="3 5" id="KW-1133">Transmembrane helix</keyword>
<dbReference type="GO" id="GO:0016746">
    <property type="term" value="F:acyltransferase activity"/>
    <property type="evidence" value="ECO:0007669"/>
    <property type="project" value="TreeGrafter"/>
</dbReference>
<dbReference type="AlphaFoldDB" id="A0A7S1RMC6"/>
<keyword evidence="2 5" id="KW-0812">Transmembrane</keyword>
<feature type="transmembrane region" description="Helical" evidence="5">
    <location>
        <begin position="182"/>
        <end position="200"/>
    </location>
</feature>
<dbReference type="Pfam" id="PF03062">
    <property type="entry name" value="MBOAT"/>
    <property type="match status" value="1"/>
</dbReference>
<feature type="transmembrane region" description="Helical" evidence="5">
    <location>
        <begin position="366"/>
        <end position="386"/>
    </location>
</feature>
<evidence type="ECO:0000313" key="6">
    <source>
        <dbReference type="EMBL" id="CAD9170139.1"/>
    </source>
</evidence>
<accession>A0A7S1RMC6</accession>
<comment type="subcellular location">
    <subcellularLocation>
        <location evidence="1">Membrane</location>
        <topology evidence="1">Multi-pass membrane protein</topology>
    </subcellularLocation>
</comment>
<dbReference type="PANTHER" id="PTHR13285:SF18">
    <property type="entry name" value="PROTEIN-CYSTEINE N-PALMITOYLTRANSFERASE RASP"/>
    <property type="match status" value="1"/>
</dbReference>
<feature type="transmembrane region" description="Helical" evidence="5">
    <location>
        <begin position="36"/>
        <end position="58"/>
    </location>
</feature>
<feature type="transmembrane region" description="Helical" evidence="5">
    <location>
        <begin position="113"/>
        <end position="133"/>
    </location>
</feature>
<name>A0A7S1RMC6_ALECA</name>
<keyword evidence="4 5" id="KW-0472">Membrane</keyword>
<dbReference type="GO" id="GO:0005783">
    <property type="term" value="C:endoplasmic reticulum"/>
    <property type="evidence" value="ECO:0007669"/>
    <property type="project" value="TreeGrafter"/>
</dbReference>
<dbReference type="GO" id="GO:0016020">
    <property type="term" value="C:membrane"/>
    <property type="evidence" value="ECO:0007669"/>
    <property type="project" value="UniProtKB-SubCell"/>
</dbReference>
<reference evidence="6" key="1">
    <citation type="submission" date="2021-01" db="EMBL/GenBank/DDBJ databases">
        <authorList>
            <person name="Corre E."/>
            <person name="Pelletier E."/>
            <person name="Niang G."/>
            <person name="Scheremetjew M."/>
            <person name="Finn R."/>
            <person name="Kale V."/>
            <person name="Holt S."/>
            <person name="Cochrane G."/>
            <person name="Meng A."/>
            <person name="Brown T."/>
            <person name="Cohen L."/>
        </authorList>
    </citation>
    <scope>NUCLEOTIDE SEQUENCE</scope>
    <source>
        <strain evidence="6">OF101</strain>
    </source>
</reference>
<organism evidence="6">
    <name type="scientific">Alexandrium catenella</name>
    <name type="common">Red tide dinoflagellate</name>
    <name type="synonym">Gonyaulax catenella</name>
    <dbReference type="NCBI Taxonomy" id="2925"/>
    <lineage>
        <taxon>Eukaryota</taxon>
        <taxon>Sar</taxon>
        <taxon>Alveolata</taxon>
        <taxon>Dinophyceae</taxon>
        <taxon>Gonyaulacales</taxon>
        <taxon>Pyrocystaceae</taxon>
        <taxon>Alexandrium</taxon>
    </lineage>
</organism>
<evidence type="ECO:0000256" key="2">
    <source>
        <dbReference type="ARBA" id="ARBA00022692"/>
    </source>
</evidence>
<feature type="transmembrane region" description="Helical" evidence="5">
    <location>
        <begin position="505"/>
        <end position="525"/>
    </location>
</feature>
<feature type="transmembrane region" description="Helical" evidence="5">
    <location>
        <begin position="329"/>
        <end position="354"/>
    </location>
</feature>
<feature type="transmembrane region" description="Helical" evidence="5">
    <location>
        <begin position="545"/>
        <end position="563"/>
    </location>
</feature>
<evidence type="ECO:0000256" key="4">
    <source>
        <dbReference type="ARBA" id="ARBA00023136"/>
    </source>
</evidence>
<proteinExistence type="predicted"/>
<dbReference type="InterPro" id="IPR051085">
    <property type="entry name" value="MB_O-acyltransferase"/>
</dbReference>
<dbReference type="PANTHER" id="PTHR13285">
    <property type="entry name" value="ACYLTRANSFERASE"/>
    <property type="match status" value="1"/>
</dbReference>
<feature type="transmembrane region" description="Helical" evidence="5">
    <location>
        <begin position="145"/>
        <end position="176"/>
    </location>
</feature>
<dbReference type="EMBL" id="HBGE01078444">
    <property type="protein sequence ID" value="CAD9170139.1"/>
    <property type="molecule type" value="Transcribed_RNA"/>
</dbReference>
<feature type="transmembrane region" description="Helical" evidence="5">
    <location>
        <begin position="466"/>
        <end position="485"/>
    </location>
</feature>